<evidence type="ECO:0000256" key="2">
    <source>
        <dbReference type="PIRNR" id="PIRNR006221"/>
    </source>
</evidence>
<dbReference type="AlphaFoldDB" id="A0A0U5GM59"/>
<keyword evidence="2" id="KW-0808">Transferase</keyword>
<dbReference type="EMBL" id="LN907827">
    <property type="protein sequence ID" value="CUU23890.1"/>
    <property type="molecule type" value="Genomic_DNA"/>
</dbReference>
<dbReference type="RefSeq" id="WP_067430217.1">
    <property type="nucleotide sequence ID" value="NZ_JACSXG010000014.1"/>
</dbReference>
<dbReference type="KEGG" id="ege:EM595_1656"/>
<dbReference type="SUPFAM" id="SSF56112">
    <property type="entry name" value="Protein kinase-like (PK-like)"/>
    <property type="match status" value="1"/>
</dbReference>
<evidence type="ECO:0000256" key="1">
    <source>
        <dbReference type="ARBA" id="ARBA00009460"/>
    </source>
</evidence>
<gene>
    <name evidence="3" type="primary">yniA</name>
    <name evidence="3" type="ORF">EM595_1656</name>
</gene>
<evidence type="ECO:0000313" key="4">
    <source>
        <dbReference type="Proteomes" id="UP000059419"/>
    </source>
</evidence>
<dbReference type="Gene3D" id="3.30.200.20">
    <property type="entry name" value="Phosphorylase Kinase, domain 1"/>
    <property type="match status" value="1"/>
</dbReference>
<keyword evidence="4" id="KW-1185">Reference proteome</keyword>
<accession>A0A0U5GM59</accession>
<name>A0A0U5GM59_9GAMM</name>
<comment type="similarity">
    <text evidence="1 2">Belongs to the fructosamine kinase family.</text>
</comment>
<proteinExistence type="inferred from homology"/>
<organism evidence="3 4">
    <name type="scientific">Duffyella gerundensis</name>
    <dbReference type="NCBI Taxonomy" id="1619313"/>
    <lineage>
        <taxon>Bacteria</taxon>
        <taxon>Pseudomonadati</taxon>
        <taxon>Pseudomonadota</taxon>
        <taxon>Gammaproteobacteria</taxon>
        <taxon>Enterobacterales</taxon>
        <taxon>Erwiniaceae</taxon>
        <taxon>Duffyella</taxon>
    </lineage>
</organism>
<evidence type="ECO:0000313" key="3">
    <source>
        <dbReference type="EMBL" id="CUU23890.1"/>
    </source>
</evidence>
<dbReference type="PANTHER" id="PTHR12149:SF8">
    <property type="entry name" value="PROTEIN-RIBULOSAMINE 3-KINASE"/>
    <property type="match status" value="1"/>
</dbReference>
<dbReference type="InterPro" id="IPR016477">
    <property type="entry name" value="Fructo-/Ketosamine-3-kinase"/>
</dbReference>
<dbReference type="PANTHER" id="PTHR12149">
    <property type="entry name" value="FRUCTOSAMINE 3 KINASE-RELATED PROTEIN"/>
    <property type="match status" value="1"/>
</dbReference>
<sequence length="297" mass="33675">MWSAIGRLLSEQLGSADIGQKTSLPGGDVHPAWHIRYGEHDVFVKCNQRDMLDLFTWEAAQLELLARSQTVRVPAVYGVGSDRDVSFLLLEYIPLTPLDSTSALELGQQLARLHQWSEQAHFGFDFDNNITTTPQPNSWLRRWSVFFAEQRIGWQLQLAAEKGIQYGNIDLIISCVQRALATHQPQPSLLHGDLWPTNCGGSAEGPWIYDPACYWGDRECDLAMLSWYTALPPQIYEGYQSIWPLPAGFSQRQPIYQLYYLLNRANVFGGEWLLESQRAIGELLDADEWMESQASPA</sequence>
<dbReference type="GO" id="GO:0016301">
    <property type="term" value="F:kinase activity"/>
    <property type="evidence" value="ECO:0007669"/>
    <property type="project" value="UniProtKB-UniRule"/>
</dbReference>
<dbReference type="Pfam" id="PF03881">
    <property type="entry name" value="Fructosamin_kin"/>
    <property type="match status" value="1"/>
</dbReference>
<keyword evidence="2" id="KW-0418">Kinase</keyword>
<dbReference type="OrthoDB" id="5291879at2"/>
<reference evidence="4" key="1">
    <citation type="submission" date="2015-11" db="EMBL/GenBank/DDBJ databases">
        <authorList>
            <person name="Blom J."/>
        </authorList>
    </citation>
    <scope>NUCLEOTIDE SEQUENCE [LARGE SCALE GENOMIC DNA]</scope>
</reference>
<protein>
    <recommendedName>
        <fullName evidence="5">Fructosamine kinase family protein</fullName>
    </recommendedName>
</protein>
<dbReference type="PATRIC" id="fig|1619313.3.peg.1719"/>
<dbReference type="PIRSF" id="PIRSF006221">
    <property type="entry name" value="Ketosamine-3-kinase"/>
    <property type="match status" value="1"/>
</dbReference>
<dbReference type="STRING" id="1619313.EM595_1656"/>
<dbReference type="Proteomes" id="UP000059419">
    <property type="component" value="Chromosome 1"/>
</dbReference>
<dbReference type="Gene3D" id="3.90.1200.10">
    <property type="match status" value="1"/>
</dbReference>
<dbReference type="InterPro" id="IPR011009">
    <property type="entry name" value="Kinase-like_dom_sf"/>
</dbReference>
<evidence type="ECO:0008006" key="5">
    <source>
        <dbReference type="Google" id="ProtNLM"/>
    </source>
</evidence>